<organism evidence="2 3">
    <name type="scientific">Trichogramma brassicae</name>
    <dbReference type="NCBI Taxonomy" id="86971"/>
    <lineage>
        <taxon>Eukaryota</taxon>
        <taxon>Metazoa</taxon>
        <taxon>Ecdysozoa</taxon>
        <taxon>Arthropoda</taxon>
        <taxon>Hexapoda</taxon>
        <taxon>Insecta</taxon>
        <taxon>Pterygota</taxon>
        <taxon>Neoptera</taxon>
        <taxon>Endopterygota</taxon>
        <taxon>Hymenoptera</taxon>
        <taxon>Apocrita</taxon>
        <taxon>Proctotrupomorpha</taxon>
        <taxon>Chalcidoidea</taxon>
        <taxon>Trichogrammatidae</taxon>
        <taxon>Trichogramma</taxon>
    </lineage>
</organism>
<dbReference type="EMBL" id="CADCXV010000458">
    <property type="protein sequence ID" value="CAB0030346.1"/>
    <property type="molecule type" value="Genomic_DNA"/>
</dbReference>
<reference evidence="2 3" key="1">
    <citation type="submission" date="2020-02" db="EMBL/GenBank/DDBJ databases">
        <authorList>
            <person name="Ferguson B K."/>
        </authorList>
    </citation>
    <scope>NUCLEOTIDE SEQUENCE [LARGE SCALE GENOMIC DNA]</scope>
</reference>
<dbReference type="AlphaFoldDB" id="A0A6H5I1C4"/>
<protein>
    <submittedName>
        <fullName evidence="2">Uncharacterized protein</fullName>
    </submittedName>
</protein>
<feature type="region of interest" description="Disordered" evidence="1">
    <location>
        <begin position="112"/>
        <end position="135"/>
    </location>
</feature>
<evidence type="ECO:0000256" key="1">
    <source>
        <dbReference type="SAM" id="MobiDB-lite"/>
    </source>
</evidence>
<gene>
    <name evidence="2" type="ORF">TBRA_LOCUS2352</name>
</gene>
<accession>A0A6H5I1C4</accession>
<dbReference type="Proteomes" id="UP000479190">
    <property type="component" value="Unassembled WGS sequence"/>
</dbReference>
<name>A0A6H5I1C4_9HYME</name>
<feature type="non-terminal residue" evidence="2">
    <location>
        <position position="1"/>
    </location>
</feature>
<sequence length="135" mass="14893">ECKPAKPAPQAESDEDAERLFRESLRLCGLPRTDDMDELLDKISVEMSAAAAEMAANQVHSGISSSKANAYYLPELYEHLEVILSYYLCWTNIMDSTDNFNVVSSCNADTQERKTGEPIGTLPSSTHNARCASRS</sequence>
<feature type="compositionally biased region" description="Polar residues" evidence="1">
    <location>
        <begin position="122"/>
        <end position="135"/>
    </location>
</feature>
<feature type="non-terminal residue" evidence="2">
    <location>
        <position position="135"/>
    </location>
</feature>
<keyword evidence="3" id="KW-1185">Reference proteome</keyword>
<evidence type="ECO:0000313" key="2">
    <source>
        <dbReference type="EMBL" id="CAB0030346.1"/>
    </source>
</evidence>
<evidence type="ECO:0000313" key="3">
    <source>
        <dbReference type="Proteomes" id="UP000479190"/>
    </source>
</evidence>
<proteinExistence type="predicted"/>